<dbReference type="Pfam" id="PF12706">
    <property type="entry name" value="Lactamase_B_2"/>
    <property type="match status" value="1"/>
</dbReference>
<name>A0A0P7ZVS7_9CYAN</name>
<dbReference type="AlphaFoldDB" id="A0A0P7ZVS7"/>
<accession>A0A0P7ZVS7</accession>
<dbReference type="EMBL" id="LJZR01000019">
    <property type="protein sequence ID" value="KPQ34467.1"/>
    <property type="molecule type" value="Genomic_DNA"/>
</dbReference>
<dbReference type="Proteomes" id="UP000050465">
    <property type="component" value="Unassembled WGS sequence"/>
</dbReference>
<organism evidence="2 3">
    <name type="scientific">Phormidesmis priestleyi Ana</name>
    <dbReference type="NCBI Taxonomy" id="1666911"/>
    <lineage>
        <taxon>Bacteria</taxon>
        <taxon>Bacillati</taxon>
        <taxon>Cyanobacteriota</taxon>
        <taxon>Cyanophyceae</taxon>
        <taxon>Leptolyngbyales</taxon>
        <taxon>Leptolyngbyaceae</taxon>
        <taxon>Phormidesmis</taxon>
    </lineage>
</organism>
<comment type="caution">
    <text evidence="2">The sequence shown here is derived from an EMBL/GenBank/DDBJ whole genome shotgun (WGS) entry which is preliminary data.</text>
</comment>
<reference evidence="2 3" key="1">
    <citation type="submission" date="2015-09" db="EMBL/GenBank/DDBJ databases">
        <title>Identification and resolution of microdiversity through metagenomic sequencing of parallel consortia.</title>
        <authorList>
            <person name="Nelson W.C."/>
            <person name="Romine M.F."/>
            <person name="Lindemann S.R."/>
        </authorList>
    </citation>
    <scope>NUCLEOTIDE SEQUENCE [LARGE SCALE GENOMIC DNA]</scope>
    <source>
        <strain evidence="2">Ana</strain>
    </source>
</reference>
<dbReference type="CDD" id="cd07715">
    <property type="entry name" value="TaR3-like_MBL-fold"/>
    <property type="match status" value="1"/>
</dbReference>
<dbReference type="InterPro" id="IPR036866">
    <property type="entry name" value="RibonucZ/Hydroxyglut_hydro"/>
</dbReference>
<protein>
    <submittedName>
        <fullName evidence="2">Metal-dependent hydrolases of the beta-lactamase superfamily I</fullName>
    </submittedName>
</protein>
<dbReference type="InterPro" id="IPR001279">
    <property type="entry name" value="Metallo-B-lactamas"/>
</dbReference>
<dbReference type="STRING" id="1666911.HLUCCA11_14305"/>
<dbReference type="PANTHER" id="PTHR42663:SF4">
    <property type="entry name" value="SLL1036 PROTEIN"/>
    <property type="match status" value="1"/>
</dbReference>
<keyword evidence="2" id="KW-0378">Hydrolase</keyword>
<dbReference type="PANTHER" id="PTHR42663">
    <property type="entry name" value="HYDROLASE C777.06C-RELATED-RELATED"/>
    <property type="match status" value="1"/>
</dbReference>
<dbReference type="Gene3D" id="3.60.15.10">
    <property type="entry name" value="Ribonuclease Z/Hydroxyacylglutathione hydrolase-like"/>
    <property type="match status" value="1"/>
</dbReference>
<gene>
    <name evidence="2" type="ORF">HLUCCA11_14305</name>
</gene>
<evidence type="ECO:0000313" key="3">
    <source>
        <dbReference type="Proteomes" id="UP000050465"/>
    </source>
</evidence>
<evidence type="ECO:0000259" key="1">
    <source>
        <dbReference type="Pfam" id="PF12706"/>
    </source>
</evidence>
<proteinExistence type="predicted"/>
<feature type="domain" description="Metallo-beta-lactamase" evidence="1">
    <location>
        <begin position="80"/>
        <end position="271"/>
    </location>
</feature>
<sequence length="305" mass="33781">MINTAVSAIDYRVQADAPATQVAIKFWGVRGSVPTPTPAHQRYGGNTVCVEISMGDQHIICDGGTGLISLGYFLSQKEATTQAHMLFTHSQWDRIQGFPFFQPAFNPTNRFSIYGGVAPNGASIKHCLTDQMLKPHFSMPLQHMRAHLDFHTVGEQDRFLIGDVTVETLKINPFSEALGYCLTMQDYKLVYATDTPTKYATPAFLNFVDQADILIYDGTYADLGYLKDGAASSLQNNFSADTADITRIEPWELAVQIAQQAQVKKLVLLHHSPLQDDSTLDQLQSELQDRLPSASIAYEGMEITL</sequence>
<evidence type="ECO:0000313" key="2">
    <source>
        <dbReference type="EMBL" id="KPQ34467.1"/>
    </source>
</evidence>
<dbReference type="SUPFAM" id="SSF56281">
    <property type="entry name" value="Metallo-hydrolase/oxidoreductase"/>
    <property type="match status" value="1"/>
</dbReference>
<dbReference type="GO" id="GO:0016787">
    <property type="term" value="F:hydrolase activity"/>
    <property type="evidence" value="ECO:0007669"/>
    <property type="project" value="UniProtKB-KW"/>
</dbReference>